<dbReference type="PANTHER" id="PTHR12526:SF640">
    <property type="entry name" value="COLANIC ACID BIOSYNTHESIS GLYCOSYLTRANSFERASE WCAL-RELATED"/>
    <property type="match status" value="1"/>
</dbReference>
<dbReference type="EMBL" id="CP046452">
    <property type="protein sequence ID" value="QGU01133.1"/>
    <property type="molecule type" value="Genomic_DNA"/>
</dbReference>
<comment type="similarity">
    <text evidence="1">Belongs to the glycosyltransferase group 1 family. Glycosyltransferase 4 subfamily.</text>
</comment>
<dbReference type="RefSeq" id="WP_156191563.1">
    <property type="nucleotide sequence ID" value="NZ_CP046452.1"/>
</dbReference>
<proteinExistence type="inferred from homology"/>
<dbReference type="InterPro" id="IPR028098">
    <property type="entry name" value="Glyco_trans_4-like_N"/>
</dbReference>
<organism evidence="6 7">
    <name type="scientific">Corynebacterium kalinowskii</name>
    <dbReference type="NCBI Taxonomy" id="2675216"/>
    <lineage>
        <taxon>Bacteria</taxon>
        <taxon>Bacillati</taxon>
        <taxon>Actinomycetota</taxon>
        <taxon>Actinomycetes</taxon>
        <taxon>Mycobacteriales</taxon>
        <taxon>Corynebacteriaceae</taxon>
        <taxon>Corynebacterium</taxon>
    </lineage>
</organism>
<dbReference type="KEGG" id="ckw:CKALI_01165"/>
<name>A0A6B8V9U9_9CORY</name>
<keyword evidence="2 6" id="KW-0328">Glycosyltransferase</keyword>
<dbReference type="AlphaFoldDB" id="A0A6B8V9U9"/>
<dbReference type="GO" id="GO:0043750">
    <property type="term" value="F:phosphatidylinositol alpha-mannosyltransferase activity"/>
    <property type="evidence" value="ECO:0007669"/>
    <property type="project" value="UniProtKB-EC"/>
</dbReference>
<feature type="domain" description="Glycosyl transferase family 1" evidence="4">
    <location>
        <begin position="181"/>
        <end position="341"/>
    </location>
</feature>
<keyword evidence="3 6" id="KW-0808">Transferase</keyword>
<evidence type="ECO:0000313" key="7">
    <source>
        <dbReference type="Proteomes" id="UP000427071"/>
    </source>
</evidence>
<evidence type="ECO:0000259" key="5">
    <source>
        <dbReference type="Pfam" id="PF13439"/>
    </source>
</evidence>
<dbReference type="Proteomes" id="UP000427071">
    <property type="component" value="Chromosome"/>
</dbReference>
<gene>
    <name evidence="6" type="primary">pimB1</name>
    <name evidence="6" type="ORF">CKALI_01165</name>
</gene>
<evidence type="ECO:0000256" key="3">
    <source>
        <dbReference type="ARBA" id="ARBA00022679"/>
    </source>
</evidence>
<dbReference type="PANTHER" id="PTHR12526">
    <property type="entry name" value="GLYCOSYLTRANSFERASE"/>
    <property type="match status" value="1"/>
</dbReference>
<dbReference type="Pfam" id="PF13439">
    <property type="entry name" value="Glyco_transf_4"/>
    <property type="match status" value="1"/>
</dbReference>
<dbReference type="InterPro" id="IPR001296">
    <property type="entry name" value="Glyco_trans_1"/>
</dbReference>
<evidence type="ECO:0000259" key="4">
    <source>
        <dbReference type="Pfam" id="PF00534"/>
    </source>
</evidence>
<accession>A0A6B8V9U9</accession>
<evidence type="ECO:0000256" key="2">
    <source>
        <dbReference type="ARBA" id="ARBA00022676"/>
    </source>
</evidence>
<evidence type="ECO:0000256" key="1">
    <source>
        <dbReference type="ARBA" id="ARBA00009481"/>
    </source>
</evidence>
<dbReference type="SUPFAM" id="SSF53756">
    <property type="entry name" value="UDP-Glycosyltransferase/glycogen phosphorylase"/>
    <property type="match status" value="1"/>
</dbReference>
<protein>
    <submittedName>
        <fullName evidence="6">GDP-mannose-dependent alpha-(1-6)-phosphatidylinositol monomannoside mannosyltransferase</fullName>
        <ecNumber evidence="6">2.4.1.345</ecNumber>
    </submittedName>
</protein>
<dbReference type="CDD" id="cd03801">
    <property type="entry name" value="GT4_PimA-like"/>
    <property type="match status" value="1"/>
</dbReference>
<dbReference type="EC" id="2.4.1.345" evidence="6"/>
<reference evidence="7" key="1">
    <citation type="submission" date="2019-11" db="EMBL/GenBank/DDBJ databases">
        <title>Complete genome sequence of Corynebacterium kalinowskii 1959, a novel Corynebacterium species isolated from soil of a small paddock in Vilsendorf, Germany.</title>
        <authorList>
            <person name="Schaffert L."/>
            <person name="Ruwe M."/>
            <person name="Milse J."/>
            <person name="Hanuschka K."/>
            <person name="Ortseifen V."/>
            <person name="Droste J."/>
            <person name="Brandt D."/>
            <person name="Schlueter L."/>
            <person name="Kutter Y."/>
            <person name="Vinke S."/>
            <person name="Viehoefer P."/>
            <person name="Jacob L."/>
            <person name="Luebke N.-C."/>
            <person name="Schulte-Berndt E."/>
            <person name="Hain C."/>
            <person name="Linder M."/>
            <person name="Schmidt P."/>
            <person name="Wollenschlaeger L."/>
            <person name="Luttermann T."/>
            <person name="Thieme E."/>
            <person name="Hassa J."/>
            <person name="Haak M."/>
            <person name="Wittchen M."/>
            <person name="Mentz A."/>
            <person name="Persicke M."/>
            <person name="Busche T."/>
            <person name="Ruckert C."/>
        </authorList>
    </citation>
    <scope>NUCLEOTIDE SEQUENCE [LARGE SCALE GENOMIC DNA]</scope>
    <source>
        <strain evidence="7">1959</strain>
    </source>
</reference>
<dbReference type="Gene3D" id="3.40.50.2000">
    <property type="entry name" value="Glycogen Phosphorylase B"/>
    <property type="match status" value="2"/>
</dbReference>
<feature type="domain" description="Glycosyltransferase subfamily 4-like N-terminal" evidence="5">
    <location>
        <begin position="17"/>
        <end position="175"/>
    </location>
</feature>
<evidence type="ECO:0000313" key="6">
    <source>
        <dbReference type="EMBL" id="QGU01133.1"/>
    </source>
</evidence>
<dbReference type="Pfam" id="PF00534">
    <property type="entry name" value="Glycos_transf_1"/>
    <property type="match status" value="1"/>
</dbReference>
<keyword evidence="7" id="KW-1185">Reference proteome</keyword>
<sequence length="376" mass="42332">MNILLLCWRDTEHPQGGGSERYLERVAEYLAAQGHRVRYRTASIPGQPHRQYKGGVQFLRRGGRMSVYVTAALEMLLGRYRDVDVVVDTQNGIPFFATWWLRRPTVVLTHHCHREQWPVAGPFLARVGWFLESRIAPWAYRASQYITVSEPSAQELTELGVASERISIVRNGLDPLPVFEPLKQDDKLHLVTLSRLVPHKQIEHAMDVVAALSPQHYVVLDVIGSGWWEKQLRDYAKSIGVSDRVIFHGHVSEQTKHALLDRAAVQLMPSRKEGWGLAVMEAGQHAVPTIGYRHSAGLRDSIHDGRTGILVRDKAELIRATFDLITDPECRENLGRAAQERSAEFSWELTGQQVLDVLERVQAGSLPPKQASSAAN</sequence>